<evidence type="ECO:0000313" key="1">
    <source>
        <dbReference type="EMBL" id="BEH01726.1"/>
    </source>
</evidence>
<dbReference type="EMBL" id="AP028056">
    <property type="protein sequence ID" value="BEH01726.1"/>
    <property type="molecule type" value="Genomic_DNA"/>
</dbReference>
<dbReference type="Proteomes" id="UP001431656">
    <property type="component" value="Chromosome"/>
</dbReference>
<protein>
    <submittedName>
        <fullName evidence="1">SIR2 family protein</fullName>
    </submittedName>
</protein>
<dbReference type="KEGG" id="broo:brsh051_10070"/>
<organism evidence="1 2">
    <name type="scientific">Brooklawnia propionicigenes</name>
    <dbReference type="NCBI Taxonomy" id="3041175"/>
    <lineage>
        <taxon>Bacteria</taxon>
        <taxon>Bacillati</taxon>
        <taxon>Actinomycetota</taxon>
        <taxon>Actinomycetes</taxon>
        <taxon>Propionibacteriales</taxon>
        <taxon>Propionibacteriaceae</taxon>
        <taxon>Brooklawnia</taxon>
    </lineage>
</organism>
<dbReference type="InterPro" id="IPR029035">
    <property type="entry name" value="DHS-like_NAD/FAD-binding_dom"/>
</dbReference>
<dbReference type="SUPFAM" id="SSF52467">
    <property type="entry name" value="DHS-like NAD/FAD-binding domain"/>
    <property type="match status" value="1"/>
</dbReference>
<dbReference type="Pfam" id="PF13289">
    <property type="entry name" value="SIR2_2"/>
    <property type="match status" value="1"/>
</dbReference>
<reference evidence="1" key="1">
    <citation type="journal article" date="2024" name="Int. J. Syst. Evol. Microbiol.">
        <title>Brooklawnia propionicigenes sp. nov., a facultatively anaerobic, propionate-producing bacterium isolated from a methanogenic reactor treating waste from cattle farms.</title>
        <authorList>
            <person name="Akita Y."/>
            <person name="Ueki A."/>
            <person name="Tonouchi A."/>
            <person name="Sugawara Y."/>
            <person name="Honma S."/>
            <person name="Kaku N."/>
            <person name="Ueki K."/>
        </authorList>
    </citation>
    <scope>NUCLEOTIDE SEQUENCE</scope>
    <source>
        <strain evidence="1">SH051</strain>
    </source>
</reference>
<dbReference type="RefSeq" id="WP_286268056.1">
    <property type="nucleotide sequence ID" value="NZ_AP028056.1"/>
</dbReference>
<dbReference type="Gene3D" id="3.40.50.1220">
    <property type="entry name" value="TPP-binding domain"/>
    <property type="match status" value="1"/>
</dbReference>
<accession>A0AAN0K6D9</accession>
<keyword evidence="2" id="KW-1185">Reference proteome</keyword>
<gene>
    <name evidence="1" type="ORF">brsh051_10070</name>
</gene>
<name>A0AAN0K6D9_9ACTN</name>
<sequence length="295" mass="33288">MAVLIIISKEWYKVSSWRDSSNTAVAALKNDFKGGRVIPFVGSGLSISSHLPSWRSLLEALATDLGFEPDVFVSQGSFPQLFDYYFAVSRPETREAYAAKLNREFARATANFVPSRVHHALVNLRPRVVYTTNYDDLLERSFQEAGLRTRVISSYLDIAAGPGDEEVQVVKFHGDFTSHKSLVMSESQYFDRMSLDSAIDIRLRAEALGKSILFMGYSLNDVNVRYLLYRLNKERNEKVYDDGRRVGPKSYLASFGMGEVQRTILSVRFNVETIELLPDDPEAAMAELLESCARP</sequence>
<proteinExistence type="predicted"/>
<evidence type="ECO:0000313" key="2">
    <source>
        <dbReference type="Proteomes" id="UP001431656"/>
    </source>
</evidence>
<dbReference type="AlphaFoldDB" id="A0AAN0K6D9"/>